<dbReference type="PROSITE" id="PS50980">
    <property type="entry name" value="COA_CT_NTER"/>
    <property type="match status" value="1"/>
</dbReference>
<dbReference type="Pfam" id="PF01039">
    <property type="entry name" value="Carboxyl_trans"/>
    <property type="match status" value="1"/>
</dbReference>
<evidence type="ECO:0000256" key="3">
    <source>
        <dbReference type="ARBA" id="ARBA00026116"/>
    </source>
</evidence>
<dbReference type="InterPro" id="IPR045190">
    <property type="entry name" value="MCCB/AccD1-like"/>
</dbReference>
<dbReference type="GO" id="GO:0004485">
    <property type="term" value="F:methylcrotonoyl-CoA carboxylase activity"/>
    <property type="evidence" value="ECO:0007669"/>
    <property type="project" value="UniProtKB-EC"/>
</dbReference>
<proteinExistence type="evidence at protein level"/>
<evidence type="ECO:0000256" key="6">
    <source>
        <dbReference type="ARBA" id="ARBA00031404"/>
    </source>
</evidence>
<dbReference type="InterPro" id="IPR034733">
    <property type="entry name" value="AcCoA_carboxyl_beta"/>
</dbReference>
<dbReference type="Ensembl" id="ENSRNOT00000076389.3">
    <property type="protein sequence ID" value="ENSRNOP00000085238.2"/>
    <property type="gene ID" value="ENSRNOG00000017752.8"/>
</dbReference>
<protein>
    <recommendedName>
        <fullName evidence="3">methylcrotonoyl-CoA carboxylase</fullName>
        <ecNumber evidence="3">6.4.1.4</ecNumber>
    </recommendedName>
    <alternativeName>
        <fullName evidence="6">3-methylcrotonyl-CoA carboxylase 2</fullName>
    </alternativeName>
    <alternativeName>
        <fullName evidence="4">3-methylcrotonyl-CoA carboxylase non-biotin-containing subunit</fullName>
    </alternativeName>
    <alternativeName>
        <fullName evidence="5">3-methylcrotonyl-CoA:carbon dioxide ligase subunit beta</fullName>
    </alternativeName>
</protein>
<dbReference type="GeneTree" id="ENSGT00940000155949"/>
<organism evidence="10 11">
    <name type="scientific">Rattus norvegicus</name>
    <name type="common">Rat</name>
    <dbReference type="NCBI Taxonomy" id="10116"/>
    <lineage>
        <taxon>Eukaryota</taxon>
        <taxon>Metazoa</taxon>
        <taxon>Chordata</taxon>
        <taxon>Craniata</taxon>
        <taxon>Vertebrata</taxon>
        <taxon>Euteleostomi</taxon>
        <taxon>Mammalia</taxon>
        <taxon>Eutheria</taxon>
        <taxon>Euarchontoglires</taxon>
        <taxon>Glires</taxon>
        <taxon>Rodentia</taxon>
        <taxon>Myomorpha</taxon>
        <taxon>Muroidea</taxon>
        <taxon>Muridae</taxon>
        <taxon>Murinae</taxon>
        <taxon>Rattus</taxon>
    </lineage>
</organism>
<dbReference type="InterPro" id="IPR011763">
    <property type="entry name" value="COA_CT_C"/>
</dbReference>
<evidence type="ECO:0000313" key="10">
    <source>
        <dbReference type="Ensembl" id="ENSRNOP00000085238.2"/>
    </source>
</evidence>
<evidence type="ECO:0000256" key="5">
    <source>
        <dbReference type="ARBA" id="ARBA00031237"/>
    </source>
</evidence>
<dbReference type="InterPro" id="IPR011762">
    <property type="entry name" value="COA_CT_N"/>
</dbReference>
<dbReference type="AlphaFoldDB" id="A0A8I6A3M2"/>
<evidence type="ECO:0000313" key="11">
    <source>
        <dbReference type="Proteomes" id="UP000002494"/>
    </source>
</evidence>
<reference evidence="10" key="3">
    <citation type="submission" date="2025-09" db="UniProtKB">
        <authorList>
            <consortium name="Ensembl"/>
        </authorList>
    </citation>
    <scope>IDENTIFICATION</scope>
    <source>
        <strain evidence="10">Brown Norway</strain>
    </source>
</reference>
<feature type="domain" description="CoA carboxyltransferase C-terminal" evidence="9">
    <location>
        <begin position="356"/>
        <end position="523"/>
    </location>
</feature>
<dbReference type="UniPathway" id="UPA00363">
    <property type="reaction ID" value="UER00861"/>
</dbReference>
<dbReference type="CTD" id="64087"/>
<accession>A0A8I6A3M2</accession>
<dbReference type="EC" id="6.4.1.4" evidence="3"/>
<evidence type="ECO:0000256" key="1">
    <source>
        <dbReference type="ARBA" id="ARBA00006102"/>
    </source>
</evidence>
<dbReference type="PANTHER" id="PTHR22855">
    <property type="entry name" value="ACETYL, PROPIONYL, PYRUVATE, AND GLUTACONYL CARBOXYLASE-RELATED"/>
    <property type="match status" value="1"/>
</dbReference>
<reference evidence="10" key="2">
    <citation type="submission" date="2025-08" db="UniProtKB">
        <authorList>
            <consortium name="Ensembl"/>
        </authorList>
    </citation>
    <scope>IDENTIFICATION</scope>
    <source>
        <strain evidence="10">Brown Norway</strain>
    </source>
</reference>
<comment type="pathway">
    <text evidence="2">Amino-acid degradation; L-leucine degradation; (S)-3-hydroxy-3-methylglutaryl-CoA from 3-isovaleryl-CoA: step 2/3.</text>
</comment>
<evidence type="ECO:0000259" key="9">
    <source>
        <dbReference type="PROSITE" id="PS50989"/>
    </source>
</evidence>
<keyword evidence="11" id="KW-1185">Reference proteome</keyword>
<evidence type="ECO:0000256" key="2">
    <source>
        <dbReference type="ARBA" id="ARBA00025711"/>
    </source>
</evidence>
<dbReference type="GO" id="GO:0006552">
    <property type="term" value="P:L-leucine catabolic process"/>
    <property type="evidence" value="ECO:0007669"/>
    <property type="project" value="UniProtKB-UniPathway"/>
</dbReference>
<dbReference type="PANTHER" id="PTHR22855:SF13">
    <property type="entry name" value="METHYLCROTONOYL-COA CARBOXYLASE BETA CHAIN, MITOCHONDRIAL"/>
    <property type="match status" value="1"/>
</dbReference>
<comment type="similarity">
    <text evidence="1">Belongs to the AccD/PCCB family.</text>
</comment>
<sequence>MWGALRSVLRPCSRASVPRQRAYHGDAVARLGTQPDSGSSTYQENYEQMKALVNQLHERAQYVRLGGSEKARARHTSRGKLLPRDRIDNLIDPGSPFLEFSQFAGYKLYGEEEVPAGGIITGIGRVSGVECMIVANDATVKGGTYYPVTVKKHVRAQEIALQNRLPCIYLVDSGGANLPRQADTFPDRDHFGRIFYNQAIMSSKNITQIAVVMGSCTAGGAYVPAMADENIIVQRQGTIFLAGPPLVKAATGEEVSAEDLGGADLHCRRSGVTDHYALDDHHALHLTRKVVRSLNYQKKLDVTVEPSEEPLFPADELYGIVGANLKRSFDVREVIARIVDGSRFNEFKALYGDTLVTGFMVGKDYEAEGIAKDGAKMVAAVSCAKVPKITVIIGGSYGAGNYGMCGRAYSPRFLYMWPNARISVMGGEQAATVLATVARDQRAREGKQVEDFFVSYGFDCPLKTPAAQEQSTQATCVSVGRIVRLHSWALSMPYTADLYLSPRISQKAPDRDVDSYFVAVCEI</sequence>
<evidence type="ECO:0007829" key="13">
    <source>
        <dbReference type="PeptideAtlas" id="A0A8I6A3M2"/>
    </source>
</evidence>
<gene>
    <name evidence="10 12" type="primary">Mccc2</name>
</gene>
<keyword evidence="13" id="KW-1267">Proteomics identification</keyword>
<reference evidence="10" key="1">
    <citation type="submission" date="2024-01" db="EMBL/GenBank/DDBJ databases">
        <title>GRCr8: a new rat reference genome assembly contstructed from accurate long reads and long range scaffolding.</title>
        <authorList>
            <person name="Doris P.A."/>
            <person name="Kalbfleisch T."/>
            <person name="Li K."/>
            <person name="Howe K."/>
            <person name="Wood J."/>
        </authorList>
    </citation>
    <scope>NUCLEOTIDE SEQUENCE [LARGE SCALE GENOMIC DNA]</scope>
    <source>
        <strain evidence="10">Brown Norway</strain>
    </source>
</reference>
<dbReference type="Gene3D" id="3.90.226.10">
    <property type="entry name" value="2-enoyl-CoA Hydratase, Chain A, domain 1"/>
    <property type="match status" value="3"/>
</dbReference>
<evidence type="ECO:0000259" key="8">
    <source>
        <dbReference type="PROSITE" id="PS50980"/>
    </source>
</evidence>
<dbReference type="RGD" id="1310279">
    <property type="gene designation" value="Mccc2"/>
</dbReference>
<evidence type="ECO:0000256" key="7">
    <source>
        <dbReference type="ARBA" id="ARBA00052347"/>
    </source>
</evidence>
<dbReference type="Proteomes" id="UP000002494">
    <property type="component" value="Chromosome 2"/>
</dbReference>
<dbReference type="InterPro" id="IPR029045">
    <property type="entry name" value="ClpP/crotonase-like_dom_sf"/>
</dbReference>
<evidence type="ECO:0000313" key="12">
    <source>
        <dbReference type="RGD" id="1310279"/>
    </source>
</evidence>
<evidence type="ECO:0000256" key="4">
    <source>
        <dbReference type="ARBA" id="ARBA00031109"/>
    </source>
</evidence>
<feature type="domain" description="CoA carboxyltransferase N-terminal" evidence="8">
    <location>
        <begin position="49"/>
        <end position="306"/>
    </location>
</feature>
<dbReference type="SUPFAM" id="SSF52096">
    <property type="entry name" value="ClpP/crotonase"/>
    <property type="match status" value="2"/>
</dbReference>
<comment type="catalytic activity">
    <reaction evidence="7">
        <text>3-methylbut-2-enoyl-CoA + hydrogencarbonate + ATP = 3-methyl-(2E)-glutaconyl-CoA + ADP + phosphate + H(+)</text>
        <dbReference type="Rhea" id="RHEA:13589"/>
        <dbReference type="ChEBI" id="CHEBI:15378"/>
        <dbReference type="ChEBI" id="CHEBI:17544"/>
        <dbReference type="ChEBI" id="CHEBI:30616"/>
        <dbReference type="ChEBI" id="CHEBI:43474"/>
        <dbReference type="ChEBI" id="CHEBI:57344"/>
        <dbReference type="ChEBI" id="CHEBI:57346"/>
        <dbReference type="ChEBI" id="CHEBI:456216"/>
        <dbReference type="EC" id="6.4.1.4"/>
    </reaction>
</comment>
<dbReference type="PROSITE" id="PS50989">
    <property type="entry name" value="COA_CT_CTER"/>
    <property type="match status" value="1"/>
</dbReference>
<name>A0A8I6A3M2_RAT</name>